<evidence type="ECO:0000256" key="3">
    <source>
        <dbReference type="SAM" id="MobiDB-lite"/>
    </source>
</evidence>
<dbReference type="RefSeq" id="WP_022861287.1">
    <property type="nucleotide sequence ID" value="NZ_JGZD01000006.1"/>
</dbReference>
<name>A0A087BRI4_9BIFI</name>
<gene>
    <name evidence="5" type="ORF">BMIN_1069</name>
</gene>
<evidence type="ECO:0000256" key="1">
    <source>
        <dbReference type="ARBA" id="ARBA00023125"/>
    </source>
</evidence>
<dbReference type="InterPro" id="IPR050109">
    <property type="entry name" value="HTH-type_TetR-like_transc_reg"/>
</dbReference>
<dbReference type="AlphaFoldDB" id="A0A087BRI4"/>
<evidence type="ECO:0000256" key="2">
    <source>
        <dbReference type="PROSITE-ProRule" id="PRU00335"/>
    </source>
</evidence>
<feature type="domain" description="HTH tetR-type" evidence="4">
    <location>
        <begin position="12"/>
        <end position="72"/>
    </location>
</feature>
<reference evidence="5 6" key="1">
    <citation type="submission" date="2014-03" db="EMBL/GenBank/DDBJ databases">
        <title>Genomics of Bifidobacteria.</title>
        <authorList>
            <person name="Ventura M."/>
            <person name="Milani C."/>
            <person name="Lugli G.A."/>
        </authorList>
    </citation>
    <scope>NUCLEOTIDE SEQUENCE [LARGE SCALE GENOMIC DNA]</scope>
    <source>
        <strain evidence="5 6">LMG 11592</strain>
    </source>
</reference>
<sequence>METHPRLYAKGVRKRQEILDKSLDVIAQRGFGETVLRDIADAVNLSQAGVLHYFPSSEDLYLQIVDARERRRMETALRQVGDSGVIRIVDGAPAIGPEDPDSAIYTLISIFLRNIHHAQQTPGLIELFVRMQALASSPSNPAYEYFRRRTDIIHASFEPFVAEVNRRGLLMRDWDPGKAISIIVAMADGLELQWVRDHGIDITGTLTLFFDLTLSGFEEWRRGEEIITPIPDDGTPSGNDSAATTAKK</sequence>
<dbReference type="InterPro" id="IPR001647">
    <property type="entry name" value="HTH_TetR"/>
</dbReference>
<evidence type="ECO:0000259" key="4">
    <source>
        <dbReference type="PROSITE" id="PS50977"/>
    </source>
</evidence>
<evidence type="ECO:0000313" key="5">
    <source>
        <dbReference type="EMBL" id="KFI73634.1"/>
    </source>
</evidence>
<dbReference type="PANTHER" id="PTHR30055:SF226">
    <property type="entry name" value="HTH-TYPE TRANSCRIPTIONAL REGULATOR PKSA"/>
    <property type="match status" value="1"/>
</dbReference>
<dbReference type="InterPro" id="IPR009057">
    <property type="entry name" value="Homeodomain-like_sf"/>
</dbReference>
<organism evidence="5 6">
    <name type="scientific">Bifidobacterium minimum</name>
    <dbReference type="NCBI Taxonomy" id="1693"/>
    <lineage>
        <taxon>Bacteria</taxon>
        <taxon>Bacillati</taxon>
        <taxon>Actinomycetota</taxon>
        <taxon>Actinomycetes</taxon>
        <taxon>Bifidobacteriales</taxon>
        <taxon>Bifidobacteriaceae</taxon>
        <taxon>Bifidobacterium</taxon>
    </lineage>
</organism>
<dbReference type="Proteomes" id="UP000029014">
    <property type="component" value="Unassembled WGS sequence"/>
</dbReference>
<keyword evidence="1 2" id="KW-0238">DNA-binding</keyword>
<dbReference type="eggNOG" id="COG1309">
    <property type="taxonomic scope" value="Bacteria"/>
</dbReference>
<feature type="region of interest" description="Disordered" evidence="3">
    <location>
        <begin position="226"/>
        <end position="248"/>
    </location>
</feature>
<dbReference type="PROSITE" id="PS50977">
    <property type="entry name" value="HTH_TETR_2"/>
    <property type="match status" value="1"/>
</dbReference>
<keyword evidence="6" id="KW-1185">Reference proteome</keyword>
<dbReference type="EMBL" id="JGZD01000006">
    <property type="protein sequence ID" value="KFI73634.1"/>
    <property type="molecule type" value="Genomic_DNA"/>
</dbReference>
<dbReference type="Pfam" id="PF00440">
    <property type="entry name" value="TetR_N"/>
    <property type="match status" value="1"/>
</dbReference>
<protein>
    <submittedName>
        <fullName evidence="5">TetR family transcriptional regulator</fullName>
    </submittedName>
</protein>
<dbReference type="Gene3D" id="1.10.357.10">
    <property type="entry name" value="Tetracycline Repressor, domain 2"/>
    <property type="match status" value="1"/>
</dbReference>
<proteinExistence type="predicted"/>
<feature type="DNA-binding region" description="H-T-H motif" evidence="2">
    <location>
        <begin position="35"/>
        <end position="54"/>
    </location>
</feature>
<accession>A0A087BRI4</accession>
<evidence type="ECO:0000313" key="6">
    <source>
        <dbReference type="Proteomes" id="UP000029014"/>
    </source>
</evidence>
<dbReference type="STRING" id="1693.BMIN_1069"/>
<dbReference type="SUPFAM" id="SSF48498">
    <property type="entry name" value="Tetracyclin repressor-like, C-terminal domain"/>
    <property type="match status" value="1"/>
</dbReference>
<dbReference type="InterPro" id="IPR036271">
    <property type="entry name" value="Tet_transcr_reg_TetR-rel_C_sf"/>
</dbReference>
<feature type="compositionally biased region" description="Polar residues" evidence="3">
    <location>
        <begin position="236"/>
        <end position="248"/>
    </location>
</feature>
<dbReference type="GO" id="GO:0003700">
    <property type="term" value="F:DNA-binding transcription factor activity"/>
    <property type="evidence" value="ECO:0007669"/>
    <property type="project" value="TreeGrafter"/>
</dbReference>
<comment type="caution">
    <text evidence="5">The sequence shown here is derived from an EMBL/GenBank/DDBJ whole genome shotgun (WGS) entry which is preliminary data.</text>
</comment>
<dbReference type="PANTHER" id="PTHR30055">
    <property type="entry name" value="HTH-TYPE TRANSCRIPTIONAL REGULATOR RUTR"/>
    <property type="match status" value="1"/>
</dbReference>
<dbReference type="SUPFAM" id="SSF46689">
    <property type="entry name" value="Homeodomain-like"/>
    <property type="match status" value="1"/>
</dbReference>
<dbReference type="GO" id="GO:0000976">
    <property type="term" value="F:transcription cis-regulatory region binding"/>
    <property type="evidence" value="ECO:0007669"/>
    <property type="project" value="TreeGrafter"/>
</dbReference>